<organism evidence="1 2">
    <name type="scientific">Infirmifilum uzonense</name>
    <dbReference type="NCBI Taxonomy" id="1550241"/>
    <lineage>
        <taxon>Archaea</taxon>
        <taxon>Thermoproteota</taxon>
        <taxon>Thermoprotei</taxon>
        <taxon>Thermofilales</taxon>
        <taxon>Thermofilaceae</taxon>
        <taxon>Infirmifilum</taxon>
    </lineage>
</organism>
<sequence>MWRRVLIKGFGLTVATIDFLAIEREEHNNFHYKLRALFYEAPGRPKPFPPSIISGRPLVCPPSFSFLEEAFNPV</sequence>
<reference evidence="1 2" key="1">
    <citation type="journal article" date="2015" name="Stand. Genomic Sci.">
        <title>Complete genome sequence of and proposal of Thermofilum uzonense sp. nov. a novel hyperthermophilic crenarchaeon and emended description of the genus Thermofilum.</title>
        <authorList>
            <person name="Toshchakov S.V."/>
            <person name="Korzhenkov A.A."/>
            <person name="Samarov N.I."/>
            <person name="Mazunin I.O."/>
            <person name="Mozhey O.I."/>
            <person name="Shmyr I.S."/>
            <person name="Derbikova K.S."/>
            <person name="Taranov E.A."/>
            <person name="Dominova I.N."/>
            <person name="Bonch-Osmolovskaya E.A."/>
            <person name="Patrushev M.V."/>
            <person name="Podosokorskaya O.A."/>
            <person name="Kublanov I.V."/>
        </authorList>
    </citation>
    <scope>NUCLEOTIDE SEQUENCE [LARGE SCALE GENOMIC DNA]</scope>
    <source>
        <strain evidence="1 2">1807-2</strain>
    </source>
</reference>
<accession>A0A0F7FIZ1</accession>
<evidence type="ECO:0000313" key="1">
    <source>
        <dbReference type="EMBL" id="AKG38909.1"/>
    </source>
</evidence>
<dbReference type="RefSeq" id="WP_052884415.1">
    <property type="nucleotide sequence ID" value="NZ_CP009961.1"/>
</dbReference>
<dbReference type="KEGG" id="thf:MA03_06120"/>
<keyword evidence="2" id="KW-1185">Reference proteome</keyword>
<dbReference type="PATRIC" id="fig|1550241.5.peg.1273"/>
<protein>
    <submittedName>
        <fullName evidence="1">Uncharacterized protein</fullName>
    </submittedName>
</protein>
<name>A0A0F7FIZ1_9CREN</name>
<proteinExistence type="predicted"/>
<evidence type="ECO:0000313" key="2">
    <source>
        <dbReference type="Proteomes" id="UP000067434"/>
    </source>
</evidence>
<dbReference type="AlphaFoldDB" id="A0A0F7FIZ1"/>
<gene>
    <name evidence="1" type="ORF">MA03_06120</name>
</gene>
<dbReference type="EMBL" id="CP009961">
    <property type="protein sequence ID" value="AKG38909.1"/>
    <property type="molecule type" value="Genomic_DNA"/>
</dbReference>
<dbReference type="HOGENOM" id="CLU_2679132_0_0_2"/>
<dbReference type="Proteomes" id="UP000067434">
    <property type="component" value="Chromosome"/>
</dbReference>
<dbReference type="GeneID" id="25401789"/>